<dbReference type="Gene3D" id="2.60.120.10">
    <property type="entry name" value="Jelly Rolls"/>
    <property type="match status" value="1"/>
</dbReference>
<proteinExistence type="predicted"/>
<dbReference type="Pfam" id="PF02311">
    <property type="entry name" value="AraC_binding"/>
    <property type="match status" value="1"/>
</dbReference>
<evidence type="ECO:0000256" key="1">
    <source>
        <dbReference type="ARBA" id="ARBA00022491"/>
    </source>
</evidence>
<reference evidence="8 9" key="1">
    <citation type="submission" date="2018-06" db="EMBL/GenBank/DDBJ databases">
        <title>Genomic Encyclopedia of Type Strains, Phase IV (KMG-IV): sequencing the most valuable type-strain genomes for metagenomic binning, comparative biology and taxonomic classification.</title>
        <authorList>
            <person name="Goeker M."/>
        </authorList>
    </citation>
    <scope>NUCLEOTIDE SEQUENCE [LARGE SCALE GENOMIC DNA]</scope>
    <source>
        <strain evidence="8 9">DSM 45521</strain>
    </source>
</reference>
<dbReference type="InterPro" id="IPR018062">
    <property type="entry name" value="HTH_AraC-typ_CS"/>
</dbReference>
<evidence type="ECO:0000256" key="6">
    <source>
        <dbReference type="ARBA" id="ARBA00079449"/>
    </source>
</evidence>
<dbReference type="PANTHER" id="PTHR11019:SF199">
    <property type="entry name" value="HTH-TYPE TRANSCRIPTIONAL REGULATOR NIMR"/>
    <property type="match status" value="1"/>
</dbReference>
<dbReference type="OrthoDB" id="2039152at2"/>
<dbReference type="SMART" id="SM00342">
    <property type="entry name" value="HTH_ARAC"/>
    <property type="match status" value="1"/>
</dbReference>
<dbReference type="AlphaFoldDB" id="A0A318RNH0"/>
<gene>
    <name evidence="8" type="ORF">DFR67_102302</name>
</gene>
<sequence>MAAVARSTELTPSFVAENISTRTSEDFRVFDQIVHTDTRYEVHSHAEHQLAWMREGTMRVEIGSMQWHLHAGHLVWIPSYTAHAMSVCAGRLVSAYVDPTIRPVGDRWDAPLVLGLDELPSQILLHLCDRTRAHDERSQCQRLLYRLLEVAPERTDVLALPRDRRAKAVAMALLEHPADSRTLDDWARSSETSTKTLARAFAADTGMTFARWRTHARVYAALDPLRAGESVDAVSRHVGYRTSTGFINAFTAIFGTTPARHTRHHTPRRP</sequence>
<dbReference type="Gene3D" id="1.10.10.60">
    <property type="entry name" value="Homeodomain-like"/>
    <property type="match status" value="1"/>
</dbReference>
<dbReference type="PROSITE" id="PS00041">
    <property type="entry name" value="HTH_ARAC_FAMILY_1"/>
    <property type="match status" value="1"/>
</dbReference>
<dbReference type="FunFam" id="1.10.10.60:FF:000132">
    <property type="entry name" value="AraC family transcriptional regulator"/>
    <property type="match status" value="1"/>
</dbReference>
<accession>A0A318RNH0</accession>
<dbReference type="RefSeq" id="WP_110468160.1">
    <property type="nucleotide sequence ID" value="NZ_QJSP01000002.1"/>
</dbReference>
<evidence type="ECO:0000256" key="3">
    <source>
        <dbReference type="ARBA" id="ARBA00023125"/>
    </source>
</evidence>
<dbReference type="InterPro" id="IPR018060">
    <property type="entry name" value="HTH_AraC"/>
</dbReference>
<feature type="domain" description="HTH araC/xylS-type" evidence="7">
    <location>
        <begin position="167"/>
        <end position="264"/>
    </location>
</feature>
<comment type="caution">
    <text evidence="8">The sequence shown here is derived from an EMBL/GenBank/DDBJ whole genome shotgun (WGS) entry which is preliminary data.</text>
</comment>
<name>A0A318RNH0_WILLI</name>
<evidence type="ECO:0000259" key="7">
    <source>
        <dbReference type="PROSITE" id="PS01124"/>
    </source>
</evidence>
<keyword evidence="2" id="KW-0805">Transcription regulation</keyword>
<evidence type="ECO:0000256" key="5">
    <source>
        <dbReference type="ARBA" id="ARBA00074140"/>
    </source>
</evidence>
<dbReference type="PROSITE" id="PS01124">
    <property type="entry name" value="HTH_ARAC_FAMILY_2"/>
    <property type="match status" value="1"/>
</dbReference>
<dbReference type="PANTHER" id="PTHR11019">
    <property type="entry name" value="HTH-TYPE TRANSCRIPTIONAL REGULATOR NIMR"/>
    <property type="match status" value="1"/>
</dbReference>
<keyword evidence="1" id="KW-0678">Repressor</keyword>
<dbReference type="InterPro" id="IPR003313">
    <property type="entry name" value="AraC-bd"/>
</dbReference>
<dbReference type="InterPro" id="IPR014710">
    <property type="entry name" value="RmlC-like_jellyroll"/>
</dbReference>
<evidence type="ECO:0000256" key="2">
    <source>
        <dbReference type="ARBA" id="ARBA00023015"/>
    </source>
</evidence>
<dbReference type="InterPro" id="IPR011051">
    <property type="entry name" value="RmlC_Cupin_sf"/>
</dbReference>
<dbReference type="Pfam" id="PF12833">
    <property type="entry name" value="HTH_18"/>
    <property type="match status" value="1"/>
</dbReference>
<dbReference type="Proteomes" id="UP000247591">
    <property type="component" value="Unassembled WGS sequence"/>
</dbReference>
<dbReference type="SUPFAM" id="SSF51182">
    <property type="entry name" value="RmlC-like cupins"/>
    <property type="match status" value="1"/>
</dbReference>
<dbReference type="GO" id="GO:0003700">
    <property type="term" value="F:DNA-binding transcription factor activity"/>
    <property type="evidence" value="ECO:0007669"/>
    <property type="project" value="InterPro"/>
</dbReference>
<dbReference type="GO" id="GO:0043565">
    <property type="term" value="F:sequence-specific DNA binding"/>
    <property type="evidence" value="ECO:0007669"/>
    <property type="project" value="InterPro"/>
</dbReference>
<keyword evidence="9" id="KW-1185">Reference proteome</keyword>
<evidence type="ECO:0000313" key="9">
    <source>
        <dbReference type="Proteomes" id="UP000247591"/>
    </source>
</evidence>
<organism evidence="8 9">
    <name type="scientific">Williamsia limnetica</name>
    <dbReference type="NCBI Taxonomy" id="882452"/>
    <lineage>
        <taxon>Bacteria</taxon>
        <taxon>Bacillati</taxon>
        <taxon>Actinomycetota</taxon>
        <taxon>Actinomycetes</taxon>
        <taxon>Mycobacteriales</taxon>
        <taxon>Nocardiaceae</taxon>
        <taxon>Williamsia</taxon>
    </lineage>
</organism>
<dbReference type="EMBL" id="QJSP01000002">
    <property type="protein sequence ID" value="PYE20164.1"/>
    <property type="molecule type" value="Genomic_DNA"/>
</dbReference>
<protein>
    <recommendedName>
        <fullName evidence="5">HTH-type transcriptional regulator RipA</fullName>
    </recommendedName>
    <alternativeName>
        <fullName evidence="6">Repressor of iron proteins A</fullName>
    </alternativeName>
</protein>
<keyword evidence="4" id="KW-0804">Transcription</keyword>
<keyword evidence="3 8" id="KW-0238">DNA-binding</keyword>
<evidence type="ECO:0000256" key="4">
    <source>
        <dbReference type="ARBA" id="ARBA00023163"/>
    </source>
</evidence>
<evidence type="ECO:0000313" key="8">
    <source>
        <dbReference type="EMBL" id="PYE20164.1"/>
    </source>
</evidence>